<dbReference type="PANTHER" id="PTHR45090:SF6">
    <property type="entry name" value="J DOMAIN-CONTAINING PROTEIN"/>
    <property type="match status" value="1"/>
</dbReference>
<dbReference type="AlphaFoldDB" id="A0A1R3L6T5"/>
<dbReference type="PROSITE" id="PS00636">
    <property type="entry name" value="DNAJ_1"/>
    <property type="match status" value="1"/>
</dbReference>
<dbReference type="InterPro" id="IPR053232">
    <property type="entry name" value="DnaJ_C/III_chloroplastic"/>
</dbReference>
<gene>
    <name evidence="2" type="ORF">A4U43_UnF4890</name>
</gene>
<protein>
    <recommendedName>
        <fullName evidence="1">J domain-containing protein</fullName>
    </recommendedName>
</protein>
<dbReference type="GO" id="GO:0005783">
    <property type="term" value="C:endoplasmic reticulum"/>
    <property type="evidence" value="ECO:0007669"/>
    <property type="project" value="UniProtKB-ARBA"/>
</dbReference>
<dbReference type="Proteomes" id="UP000243459">
    <property type="component" value="Unassembled WGS sequence"/>
</dbReference>
<accession>A0A1R3L6T5</accession>
<dbReference type="SUPFAM" id="SSF46565">
    <property type="entry name" value="Chaperone J-domain"/>
    <property type="match status" value="1"/>
</dbReference>
<dbReference type="EMBL" id="KV863579">
    <property type="protein sequence ID" value="ONK55328.1"/>
    <property type="molecule type" value="Genomic_DNA"/>
</dbReference>
<dbReference type="GO" id="GO:0009507">
    <property type="term" value="C:chloroplast"/>
    <property type="evidence" value="ECO:0007669"/>
    <property type="project" value="TreeGrafter"/>
</dbReference>
<dbReference type="InterPro" id="IPR018253">
    <property type="entry name" value="DnaJ_domain_CS"/>
</dbReference>
<sequence length="150" mass="16939">MQSQSPICAPLPKLFSFKKPPMLVSSKVKSQDLMVDSSSMYDLLSVRETAGVDEIKAAYKKQARLWHPDVCPPYGNKHFFTEKFIKAGRAYEVLSDPTLRSEYDSAINGRKGGGKFGGWESQIEGLKSRPRAANTWGCRMRRYRQSVQSD</sequence>
<dbReference type="InterPro" id="IPR001623">
    <property type="entry name" value="DnaJ_domain"/>
</dbReference>
<evidence type="ECO:0000259" key="1">
    <source>
        <dbReference type="PROSITE" id="PS50076"/>
    </source>
</evidence>
<dbReference type="Gramene" id="ONK55328">
    <property type="protein sequence ID" value="ONK55328"/>
    <property type="gene ID" value="A4U43_UnF4890"/>
</dbReference>
<keyword evidence="3" id="KW-1185">Reference proteome</keyword>
<proteinExistence type="predicted"/>
<feature type="domain" description="J" evidence="1">
    <location>
        <begin position="39"/>
        <end position="107"/>
    </location>
</feature>
<reference evidence="3" key="1">
    <citation type="journal article" date="2017" name="Nat. Commun.">
        <title>The asparagus genome sheds light on the origin and evolution of a young Y chromosome.</title>
        <authorList>
            <person name="Harkess A."/>
            <person name="Zhou J."/>
            <person name="Xu C."/>
            <person name="Bowers J.E."/>
            <person name="Van der Hulst R."/>
            <person name="Ayyampalayam S."/>
            <person name="Mercati F."/>
            <person name="Riccardi P."/>
            <person name="McKain M.R."/>
            <person name="Kakrana A."/>
            <person name="Tang H."/>
            <person name="Ray J."/>
            <person name="Groenendijk J."/>
            <person name="Arikit S."/>
            <person name="Mathioni S.M."/>
            <person name="Nakano M."/>
            <person name="Shan H."/>
            <person name="Telgmann-Rauber A."/>
            <person name="Kanno A."/>
            <person name="Yue Z."/>
            <person name="Chen H."/>
            <person name="Li W."/>
            <person name="Chen Y."/>
            <person name="Xu X."/>
            <person name="Zhang Y."/>
            <person name="Luo S."/>
            <person name="Chen H."/>
            <person name="Gao J."/>
            <person name="Mao Z."/>
            <person name="Pires J.C."/>
            <person name="Luo M."/>
            <person name="Kudrna D."/>
            <person name="Wing R.A."/>
            <person name="Meyers B.C."/>
            <person name="Yi K."/>
            <person name="Kong H."/>
            <person name="Lavrijsen P."/>
            <person name="Sunseri F."/>
            <person name="Falavigna A."/>
            <person name="Ye Y."/>
            <person name="Leebens-Mack J.H."/>
            <person name="Chen G."/>
        </authorList>
    </citation>
    <scope>NUCLEOTIDE SEQUENCE [LARGE SCALE GENOMIC DNA]</scope>
    <source>
        <strain evidence="3">cv. DH0086</strain>
    </source>
</reference>
<dbReference type="PRINTS" id="PR00625">
    <property type="entry name" value="JDOMAIN"/>
</dbReference>
<evidence type="ECO:0000313" key="3">
    <source>
        <dbReference type="Proteomes" id="UP000243459"/>
    </source>
</evidence>
<dbReference type="Gene3D" id="1.10.287.110">
    <property type="entry name" value="DnaJ domain"/>
    <property type="match status" value="1"/>
</dbReference>
<dbReference type="PANTHER" id="PTHR45090">
    <property type="entry name" value="CHAPERONE PROTEIN DNAJ 20 CHLOROPLASTIC"/>
    <property type="match status" value="1"/>
</dbReference>
<dbReference type="CDD" id="cd06257">
    <property type="entry name" value="DnaJ"/>
    <property type="match status" value="1"/>
</dbReference>
<dbReference type="InterPro" id="IPR036869">
    <property type="entry name" value="J_dom_sf"/>
</dbReference>
<dbReference type="OMA" id="QFIMARE"/>
<dbReference type="SMART" id="SM00271">
    <property type="entry name" value="DnaJ"/>
    <property type="match status" value="1"/>
</dbReference>
<evidence type="ECO:0000313" key="2">
    <source>
        <dbReference type="EMBL" id="ONK55328.1"/>
    </source>
</evidence>
<dbReference type="PROSITE" id="PS50076">
    <property type="entry name" value="DNAJ_2"/>
    <property type="match status" value="1"/>
</dbReference>
<name>A0A1R3L6T5_ASPOF</name>
<organism evidence="2 3">
    <name type="scientific">Asparagus officinalis</name>
    <name type="common">Garden asparagus</name>
    <dbReference type="NCBI Taxonomy" id="4686"/>
    <lineage>
        <taxon>Eukaryota</taxon>
        <taxon>Viridiplantae</taxon>
        <taxon>Streptophyta</taxon>
        <taxon>Embryophyta</taxon>
        <taxon>Tracheophyta</taxon>
        <taxon>Spermatophyta</taxon>
        <taxon>Magnoliopsida</taxon>
        <taxon>Liliopsida</taxon>
        <taxon>Asparagales</taxon>
        <taxon>Asparagaceae</taxon>
        <taxon>Asparagoideae</taxon>
        <taxon>Asparagus</taxon>
    </lineage>
</organism>
<dbReference type="Pfam" id="PF00226">
    <property type="entry name" value="DnaJ"/>
    <property type="match status" value="1"/>
</dbReference>